<keyword evidence="1 4" id="KW-0560">Oxidoreductase</keyword>
<proteinExistence type="predicted"/>
<dbReference type="GO" id="GO:0008692">
    <property type="term" value="F:3-hydroxybutyryl-CoA epimerase activity"/>
    <property type="evidence" value="ECO:0007669"/>
    <property type="project" value="UniProtKB-EC"/>
</dbReference>
<dbReference type="InterPro" id="IPR006108">
    <property type="entry name" value="3HC_DH_C"/>
</dbReference>
<dbReference type="GO" id="GO:0070403">
    <property type="term" value="F:NAD+ binding"/>
    <property type="evidence" value="ECO:0007669"/>
    <property type="project" value="InterPro"/>
</dbReference>
<dbReference type="Pfam" id="PF02737">
    <property type="entry name" value="3HCDH_N"/>
    <property type="match status" value="1"/>
</dbReference>
<gene>
    <name evidence="4" type="ORF">MNBD_BACTEROID07-1267</name>
</gene>
<dbReference type="InterPro" id="IPR006176">
    <property type="entry name" value="3-OHacyl-CoA_DH_NAD-bd"/>
</dbReference>
<dbReference type="EC" id="4.2.1.17" evidence="4"/>
<dbReference type="Pfam" id="PF00725">
    <property type="entry name" value="3HCDH"/>
    <property type="match status" value="1"/>
</dbReference>
<evidence type="ECO:0000259" key="3">
    <source>
        <dbReference type="Pfam" id="PF02737"/>
    </source>
</evidence>
<dbReference type="SUPFAM" id="SSF51735">
    <property type="entry name" value="NAD(P)-binding Rossmann-fold domains"/>
    <property type="match status" value="1"/>
</dbReference>
<dbReference type="SUPFAM" id="SSF48179">
    <property type="entry name" value="6-phosphogluconate dehydrogenase C-terminal domain-like"/>
    <property type="match status" value="2"/>
</dbReference>
<dbReference type="GO" id="GO:0016509">
    <property type="term" value="F:long-chain (3S)-3-hydroxyacyl-CoA dehydrogenase (NAD+) activity"/>
    <property type="evidence" value="ECO:0007669"/>
    <property type="project" value="TreeGrafter"/>
</dbReference>
<dbReference type="FunFam" id="1.10.1040.50:FF:000005">
    <property type="entry name" value="Probable 3-hydroxyacyl-CoA dehydrogenase"/>
    <property type="match status" value="1"/>
</dbReference>
<dbReference type="GO" id="GO:0004300">
    <property type="term" value="F:enoyl-CoA hydratase activity"/>
    <property type="evidence" value="ECO:0007669"/>
    <property type="project" value="UniProtKB-EC"/>
</dbReference>
<dbReference type="AlphaFoldDB" id="A0A3B0UFI1"/>
<name>A0A3B0UFI1_9ZZZZ</name>
<dbReference type="GO" id="GO:0006635">
    <property type="term" value="P:fatty acid beta-oxidation"/>
    <property type="evidence" value="ECO:0007669"/>
    <property type="project" value="TreeGrafter"/>
</dbReference>
<dbReference type="InterPro" id="IPR050136">
    <property type="entry name" value="FA_oxidation_alpha_subunit"/>
</dbReference>
<protein>
    <submittedName>
        <fullName evidence="4">Enoyl-CoA hydratase [isoleucine degradation] / 3-hydroxyacyl-CoA dehydrogenase / 3-hydroxybutyryl-CoA epimerase</fullName>
        <ecNumber evidence="4">1.1.1.35</ecNumber>
        <ecNumber evidence="4">4.2.1.17</ecNumber>
        <ecNumber evidence="4">5.1.2.3</ecNumber>
    </submittedName>
</protein>
<dbReference type="InterPro" id="IPR008927">
    <property type="entry name" value="6-PGluconate_DH-like_C_sf"/>
</dbReference>
<dbReference type="Gene3D" id="1.10.1040.50">
    <property type="match status" value="1"/>
</dbReference>
<dbReference type="EMBL" id="UOET01000419">
    <property type="protein sequence ID" value="VAW29745.1"/>
    <property type="molecule type" value="Genomic_DNA"/>
</dbReference>
<dbReference type="Gene3D" id="3.40.50.720">
    <property type="entry name" value="NAD(P)-binding Rossmann-like Domain"/>
    <property type="match status" value="1"/>
</dbReference>
<dbReference type="EC" id="1.1.1.35" evidence="4"/>
<dbReference type="PANTHER" id="PTHR43612">
    <property type="entry name" value="TRIFUNCTIONAL ENZYME SUBUNIT ALPHA"/>
    <property type="match status" value="1"/>
</dbReference>
<organism evidence="4">
    <name type="scientific">hydrothermal vent metagenome</name>
    <dbReference type="NCBI Taxonomy" id="652676"/>
    <lineage>
        <taxon>unclassified sequences</taxon>
        <taxon>metagenomes</taxon>
        <taxon>ecological metagenomes</taxon>
    </lineage>
</organism>
<dbReference type="EC" id="5.1.2.3" evidence="4"/>
<evidence type="ECO:0000313" key="4">
    <source>
        <dbReference type="EMBL" id="VAW29745.1"/>
    </source>
</evidence>
<evidence type="ECO:0000256" key="1">
    <source>
        <dbReference type="ARBA" id="ARBA00023002"/>
    </source>
</evidence>
<keyword evidence="4" id="KW-0456">Lyase</keyword>
<accession>A0A3B0UFI1</accession>
<reference evidence="4" key="1">
    <citation type="submission" date="2018-06" db="EMBL/GenBank/DDBJ databases">
        <authorList>
            <person name="Zhirakovskaya E."/>
        </authorList>
    </citation>
    <scope>NUCLEOTIDE SEQUENCE</scope>
</reference>
<dbReference type="InterPro" id="IPR036291">
    <property type="entry name" value="NAD(P)-bd_dom_sf"/>
</dbReference>
<dbReference type="PANTHER" id="PTHR43612:SF3">
    <property type="entry name" value="TRIFUNCTIONAL ENZYME SUBUNIT ALPHA, MITOCHONDRIAL"/>
    <property type="match status" value="1"/>
</dbReference>
<feature type="domain" description="3-hydroxyacyl-CoA dehydrogenase NAD binding" evidence="3">
    <location>
        <begin position="2"/>
        <end position="130"/>
    </location>
</feature>
<evidence type="ECO:0000259" key="2">
    <source>
        <dbReference type="Pfam" id="PF00725"/>
    </source>
</evidence>
<sequence length="349" mass="38640">MARGQFSVEKKKQVLERILPTAHPEDLKACDLVIEAVFEDRELKAKVTKEAEPFMSGQGFFASNTSTLPISGLATAFSYPDKFIGLHFFSPVDKMQLVEIIKGKKTSDETLARAFDFVLSIRKIPIVVNDSRGFYTSRVFSTYVEEGLALLGEGQNPQCIESAGVAAGMPVGPLALTDEISLTLIEHINRQTEADLKAEGKTRPSHPADAVVEKMIHKFDRKGRAFGAGFYDYPEGESKHLWRDLSKVFPLKTDALGQEEMIDRLMFIQAIETVRCLEEGVLNSVADANIGSIFGWGFPPFKGGALQFINDYGVPAFVEKTSELEKKFGKRFATPKLLVEMASGNKVFE</sequence>
<feature type="domain" description="3-hydroxyacyl-CoA dehydrogenase C-terminal" evidence="2">
    <location>
        <begin position="133"/>
        <end position="233"/>
    </location>
</feature>
<keyword evidence="4" id="KW-0413">Isomerase</keyword>